<evidence type="ECO:0000313" key="2">
    <source>
        <dbReference type="EMBL" id="TDS87804.1"/>
    </source>
</evidence>
<protein>
    <submittedName>
        <fullName evidence="2">Uncharacterized protein</fullName>
    </submittedName>
</protein>
<keyword evidence="1" id="KW-0472">Membrane</keyword>
<reference evidence="2 3" key="1">
    <citation type="submission" date="2019-03" db="EMBL/GenBank/DDBJ databases">
        <title>Genomic Encyclopedia of Type Strains, Phase III (KMG-III): the genomes of soil and plant-associated and newly described type strains.</title>
        <authorList>
            <person name="Whitman W."/>
        </authorList>
    </citation>
    <scope>NUCLEOTIDE SEQUENCE [LARGE SCALE GENOMIC DNA]</scope>
    <source>
        <strain evidence="2 3">DSM 27373</strain>
    </source>
</reference>
<feature type="transmembrane region" description="Helical" evidence="1">
    <location>
        <begin position="84"/>
        <end position="102"/>
    </location>
</feature>
<comment type="caution">
    <text evidence="2">The sequence shown here is derived from an EMBL/GenBank/DDBJ whole genome shotgun (WGS) entry which is preliminary data.</text>
</comment>
<dbReference type="EMBL" id="SOAN01000001">
    <property type="protein sequence ID" value="TDS87804.1"/>
    <property type="molecule type" value="Genomic_DNA"/>
</dbReference>
<evidence type="ECO:0000313" key="3">
    <source>
        <dbReference type="Proteomes" id="UP000294506"/>
    </source>
</evidence>
<name>A0A4R7G8D8_9MICC</name>
<feature type="transmembrane region" description="Helical" evidence="1">
    <location>
        <begin position="20"/>
        <end position="39"/>
    </location>
</feature>
<organism evidence="2 3">
    <name type="scientific">Nesterenkonia aurantiaca</name>
    <dbReference type="NCBI Taxonomy" id="1436010"/>
    <lineage>
        <taxon>Bacteria</taxon>
        <taxon>Bacillati</taxon>
        <taxon>Actinomycetota</taxon>
        <taxon>Actinomycetes</taxon>
        <taxon>Micrococcales</taxon>
        <taxon>Micrococcaceae</taxon>
        <taxon>Nesterenkonia</taxon>
    </lineage>
</organism>
<keyword evidence="3" id="KW-1185">Reference proteome</keyword>
<sequence length="123" mass="13395">MSGFDGQMVNRSHGGVELSPPVTALIIGSIVFTMSFRMLSQANPTERIPQLWGRPTHHPGRVYATRGSAVMLLFLAVFGLSRSMGYVSVLLLVLGCLPAWALHIRHNRRAAQTPHAHAAEQPA</sequence>
<proteinExistence type="predicted"/>
<evidence type="ECO:0000256" key="1">
    <source>
        <dbReference type="SAM" id="Phobius"/>
    </source>
</evidence>
<keyword evidence="1" id="KW-0812">Transmembrane</keyword>
<gene>
    <name evidence="2" type="ORF">EV640_101600</name>
</gene>
<keyword evidence="1" id="KW-1133">Transmembrane helix</keyword>
<dbReference type="AlphaFoldDB" id="A0A4R7G8D8"/>
<accession>A0A4R7G8D8</accession>
<dbReference type="Proteomes" id="UP000294506">
    <property type="component" value="Unassembled WGS sequence"/>
</dbReference>
<feature type="transmembrane region" description="Helical" evidence="1">
    <location>
        <begin position="60"/>
        <end position="78"/>
    </location>
</feature>